<sequence>MKVTEKIENLRKLMAEKNIDAYMIPSADYHNSEYVGEHFKEREFITGFTGSAGTAVITKDQAGLWTDGRYFIQAEKQLQGSGVKLYKMGNIGVPTIEEFLYSSLLENETLGFDGRVVPVQEGKVLENILSKKNIKINYSYDLINSIWEDRPPLSEEAIFDLALEYAGETVSSKLNRVRDKMRELGANAHIITTLDDIGWLLNIRGNDVKFFPLILSYAIVTLEKVYLYIDERKINDSIKSKLTKNNVELRPYNDVYEDVKKFNEKDSVLIDPDRINYALYNNIPETVKLIEEESPTILMKAIKNDTEIENIIKAHIKDGIANTKFIYWLKTNVGKIKITELSAMDKLEELRKEQEGYLWQSFSPICGFKEHAAIVHYSPTPETDIEVKPNSLLLTDTGGNYYEGSTDITRTTALGEISDEIKEDFTTVLQCNLRLGKAKFIYGCNGINVDILARQPLWEKNKNFNHGTGHGVGYLGNLHEPPTGIRTKYKKIDSHEFEEGMIITDEPGIYIEGSHGIRIENELLVRKGEVNEYGEFMYFEPITYVPIDLDAVKVNILTEEDKQELNRYHKKVYEIISPYLNDEEREWLKKYTREV</sequence>
<evidence type="ECO:0000259" key="3">
    <source>
        <dbReference type="Pfam" id="PF00557"/>
    </source>
</evidence>
<dbReference type="InterPro" id="IPR000587">
    <property type="entry name" value="Creatinase_N"/>
</dbReference>
<dbReference type="Pfam" id="PF16189">
    <property type="entry name" value="Creatinase_N_2"/>
    <property type="match status" value="1"/>
</dbReference>
<dbReference type="Pfam" id="PF16188">
    <property type="entry name" value="Peptidase_M24_C"/>
    <property type="match status" value="1"/>
</dbReference>
<dbReference type="RefSeq" id="WP_307488017.1">
    <property type="nucleotide sequence ID" value="NZ_JAUSUF010000017.1"/>
</dbReference>
<dbReference type="PANTHER" id="PTHR43763">
    <property type="entry name" value="XAA-PRO AMINOPEPTIDASE 1"/>
    <property type="match status" value="1"/>
</dbReference>
<dbReference type="Proteomes" id="UP001228504">
    <property type="component" value="Unassembled WGS sequence"/>
</dbReference>
<evidence type="ECO:0000313" key="6">
    <source>
        <dbReference type="EMBL" id="MDQ0151067.1"/>
    </source>
</evidence>
<evidence type="ECO:0000259" key="4">
    <source>
        <dbReference type="Pfam" id="PF01321"/>
    </source>
</evidence>
<dbReference type="InterPro" id="IPR029149">
    <property type="entry name" value="Creatin/AminoP/Spt16_N"/>
</dbReference>
<evidence type="ECO:0000256" key="1">
    <source>
        <dbReference type="ARBA" id="ARBA00022723"/>
    </source>
</evidence>
<keyword evidence="2 6" id="KW-0378">Hydrolase</keyword>
<dbReference type="Pfam" id="PF01321">
    <property type="entry name" value="Creatinase_N"/>
    <property type="match status" value="1"/>
</dbReference>
<gene>
    <name evidence="6" type="ORF">J2S18_003043</name>
</gene>
<dbReference type="InterPro" id="IPR000994">
    <property type="entry name" value="Pept_M24"/>
</dbReference>
<dbReference type="EMBL" id="JAUSUF010000017">
    <property type="protein sequence ID" value="MDQ0151067.1"/>
    <property type="molecule type" value="Genomic_DNA"/>
</dbReference>
<protein>
    <submittedName>
        <fullName evidence="6">Xaa-Pro aminopeptidase</fullName>
        <ecNumber evidence="6">3.4.11.9</ecNumber>
    </submittedName>
</protein>
<feature type="domain" description="Peptidase M24 C-terminal" evidence="5">
    <location>
        <begin position="535"/>
        <end position="594"/>
    </location>
</feature>
<organism evidence="6 7">
    <name type="scientific">Eubacterium multiforme</name>
    <dbReference type="NCBI Taxonomy" id="83339"/>
    <lineage>
        <taxon>Bacteria</taxon>
        <taxon>Bacillati</taxon>
        <taxon>Bacillota</taxon>
        <taxon>Clostridia</taxon>
        <taxon>Eubacteriales</taxon>
        <taxon>Eubacteriaceae</taxon>
        <taxon>Eubacterium</taxon>
    </lineage>
</organism>
<keyword evidence="6" id="KW-0645">Protease</keyword>
<dbReference type="Pfam" id="PF00557">
    <property type="entry name" value="Peptidase_M24"/>
    <property type="match status" value="1"/>
</dbReference>
<dbReference type="Gene3D" id="3.90.230.10">
    <property type="entry name" value="Creatinase/methionine aminopeptidase superfamily"/>
    <property type="match status" value="1"/>
</dbReference>
<name>A0ABT9UXM6_9FIRM</name>
<evidence type="ECO:0000313" key="7">
    <source>
        <dbReference type="Proteomes" id="UP001228504"/>
    </source>
</evidence>
<dbReference type="SUPFAM" id="SSF55920">
    <property type="entry name" value="Creatinase/aminopeptidase"/>
    <property type="match status" value="1"/>
</dbReference>
<dbReference type="InterPro" id="IPR036005">
    <property type="entry name" value="Creatinase/aminopeptidase-like"/>
</dbReference>
<reference evidence="6 7" key="1">
    <citation type="submission" date="2023-07" db="EMBL/GenBank/DDBJ databases">
        <title>Genomic Encyclopedia of Type Strains, Phase IV (KMG-IV): sequencing the most valuable type-strain genomes for metagenomic binning, comparative biology and taxonomic classification.</title>
        <authorList>
            <person name="Goeker M."/>
        </authorList>
    </citation>
    <scope>NUCLEOTIDE SEQUENCE [LARGE SCALE GENOMIC DNA]</scope>
    <source>
        <strain evidence="6 7">DSM 20694</strain>
    </source>
</reference>
<feature type="domain" description="Peptidase M24" evidence="3">
    <location>
        <begin position="310"/>
        <end position="526"/>
    </location>
</feature>
<accession>A0ABT9UXM6</accession>
<dbReference type="Gene3D" id="3.40.350.10">
    <property type="entry name" value="Creatinase/prolidase N-terminal domain"/>
    <property type="match status" value="2"/>
</dbReference>
<dbReference type="EC" id="3.4.11.9" evidence="6"/>
<keyword evidence="7" id="KW-1185">Reference proteome</keyword>
<dbReference type="GO" id="GO:0004177">
    <property type="term" value="F:aminopeptidase activity"/>
    <property type="evidence" value="ECO:0007669"/>
    <property type="project" value="UniProtKB-KW"/>
</dbReference>
<keyword evidence="1" id="KW-0479">Metal-binding</keyword>
<dbReference type="InterPro" id="IPR050422">
    <property type="entry name" value="X-Pro_aminopeptidase_P"/>
</dbReference>
<dbReference type="InterPro" id="IPR032416">
    <property type="entry name" value="Peptidase_M24_C"/>
</dbReference>
<dbReference type="PANTHER" id="PTHR43763:SF6">
    <property type="entry name" value="XAA-PRO AMINOPEPTIDASE 1"/>
    <property type="match status" value="1"/>
</dbReference>
<evidence type="ECO:0000259" key="5">
    <source>
        <dbReference type="Pfam" id="PF16188"/>
    </source>
</evidence>
<evidence type="ECO:0000256" key="2">
    <source>
        <dbReference type="ARBA" id="ARBA00022801"/>
    </source>
</evidence>
<comment type="caution">
    <text evidence="6">The sequence shown here is derived from an EMBL/GenBank/DDBJ whole genome shotgun (WGS) entry which is preliminary data.</text>
</comment>
<proteinExistence type="predicted"/>
<feature type="domain" description="Creatinase N-terminal" evidence="4">
    <location>
        <begin position="7"/>
        <end position="133"/>
    </location>
</feature>
<keyword evidence="6" id="KW-0031">Aminopeptidase</keyword>
<dbReference type="SUPFAM" id="SSF53092">
    <property type="entry name" value="Creatinase/prolidase N-terminal domain"/>
    <property type="match status" value="2"/>
</dbReference>